<dbReference type="PANTHER" id="PTHR36844:SF1">
    <property type="entry name" value="PROTEASE PRSW"/>
    <property type="match status" value="1"/>
</dbReference>
<feature type="transmembrane region" description="Helical" evidence="10">
    <location>
        <begin position="171"/>
        <end position="190"/>
    </location>
</feature>
<evidence type="ECO:0000313" key="11">
    <source>
        <dbReference type="EMBL" id="PIY90836.1"/>
    </source>
</evidence>
<name>A0A2M7R7R1_9BACT</name>
<keyword evidence="9 10" id="KW-0472">Membrane</keyword>
<dbReference type="PANTHER" id="PTHR36844">
    <property type="entry name" value="PROTEASE PRSW"/>
    <property type="match status" value="1"/>
</dbReference>
<feature type="transmembrane region" description="Helical" evidence="10">
    <location>
        <begin position="102"/>
        <end position="127"/>
    </location>
</feature>
<evidence type="ECO:0000256" key="9">
    <source>
        <dbReference type="ARBA" id="ARBA00023136"/>
    </source>
</evidence>
<evidence type="ECO:0000256" key="5">
    <source>
        <dbReference type="ARBA" id="ARBA00022670"/>
    </source>
</evidence>
<keyword evidence="6 10" id="KW-0812">Transmembrane</keyword>
<comment type="similarity">
    <text evidence="2">Belongs to the protease PrsW family.</text>
</comment>
<evidence type="ECO:0000256" key="4">
    <source>
        <dbReference type="ARBA" id="ARBA00022475"/>
    </source>
</evidence>
<protein>
    <recommendedName>
        <fullName evidence="3">Protease PrsW</fullName>
    </recommendedName>
</protein>
<accession>A0A2M7R7R1</accession>
<evidence type="ECO:0000256" key="10">
    <source>
        <dbReference type="SAM" id="Phobius"/>
    </source>
</evidence>
<feature type="transmembrane region" description="Helical" evidence="10">
    <location>
        <begin position="34"/>
        <end position="51"/>
    </location>
</feature>
<dbReference type="AlphaFoldDB" id="A0A2M7R7R1"/>
<dbReference type="Pfam" id="PF13367">
    <property type="entry name" value="PrsW-protease"/>
    <property type="match status" value="1"/>
</dbReference>
<dbReference type="GO" id="GO:0008233">
    <property type="term" value="F:peptidase activity"/>
    <property type="evidence" value="ECO:0007669"/>
    <property type="project" value="UniProtKB-KW"/>
</dbReference>
<dbReference type="EMBL" id="PFLX01000036">
    <property type="protein sequence ID" value="PIY90836.1"/>
    <property type="molecule type" value="Genomic_DNA"/>
</dbReference>
<feature type="transmembrane region" description="Helical" evidence="10">
    <location>
        <begin position="210"/>
        <end position="232"/>
    </location>
</feature>
<evidence type="ECO:0000256" key="7">
    <source>
        <dbReference type="ARBA" id="ARBA00022801"/>
    </source>
</evidence>
<reference evidence="12" key="1">
    <citation type="submission" date="2017-09" db="EMBL/GenBank/DDBJ databases">
        <title>Depth-based differentiation of microbial function through sediment-hosted aquifers and enrichment of novel symbionts in the deep terrestrial subsurface.</title>
        <authorList>
            <person name="Probst A.J."/>
            <person name="Ladd B."/>
            <person name="Jarett J.K."/>
            <person name="Geller-Mcgrath D.E."/>
            <person name="Sieber C.M.K."/>
            <person name="Emerson J.B."/>
            <person name="Anantharaman K."/>
            <person name="Thomas B.C."/>
            <person name="Malmstrom R."/>
            <person name="Stieglmeier M."/>
            <person name="Klingl A."/>
            <person name="Woyke T."/>
            <person name="Ryan C.M."/>
            <person name="Banfield J.F."/>
        </authorList>
    </citation>
    <scope>NUCLEOTIDE SEQUENCE [LARGE SCALE GENOMIC DNA]</scope>
</reference>
<sequence>MNYLLFLIFGLLPSIIWLLYFLRKDVHPEPKRQVIKIFLLGMLITLPAIFIERGVFSVFKELNLPYFFYIFFGIAGVEEILKYLVIRDKVLNDPEFDEPLDAMLYMVIAALGFAGLENILILFSSPFNFFEMFFISVLRFIGAVFLHTLCSGSFGYFLSLSFFEAKNRTKLFIAGILTAILAHGFFNFSITKIEESLIIEDSLIKIGNQANLIFFTILLITILIGLAIFVFFGFNKLKKMKSVCLIEKKKEVKI</sequence>
<evidence type="ECO:0000256" key="6">
    <source>
        <dbReference type="ARBA" id="ARBA00022692"/>
    </source>
</evidence>
<dbReference type="InterPro" id="IPR023596">
    <property type="entry name" value="Peptidase_PrsW_arch/bac"/>
</dbReference>
<keyword evidence="4" id="KW-1003">Cell membrane</keyword>
<dbReference type="GO" id="GO:0006508">
    <property type="term" value="P:proteolysis"/>
    <property type="evidence" value="ECO:0007669"/>
    <property type="project" value="UniProtKB-KW"/>
</dbReference>
<dbReference type="PIRSF" id="PIRSF016933">
    <property type="entry name" value="PrsW"/>
    <property type="match status" value="1"/>
</dbReference>
<evidence type="ECO:0000256" key="1">
    <source>
        <dbReference type="ARBA" id="ARBA00004651"/>
    </source>
</evidence>
<organism evidence="11 12">
    <name type="scientific">Candidatus Nealsonbacteria bacterium CG_4_10_14_0_8_um_filter_35_10</name>
    <dbReference type="NCBI Taxonomy" id="1974683"/>
    <lineage>
        <taxon>Bacteria</taxon>
        <taxon>Candidatus Nealsoniibacteriota</taxon>
    </lineage>
</organism>
<feature type="transmembrane region" description="Helical" evidence="10">
    <location>
        <begin position="63"/>
        <end position="81"/>
    </location>
</feature>
<feature type="transmembrane region" description="Helical" evidence="10">
    <location>
        <begin position="133"/>
        <end position="159"/>
    </location>
</feature>
<gene>
    <name evidence="11" type="ORF">COY72_01360</name>
</gene>
<comment type="subcellular location">
    <subcellularLocation>
        <location evidence="1">Cell membrane</location>
        <topology evidence="1">Multi-pass membrane protein</topology>
    </subcellularLocation>
</comment>
<proteinExistence type="inferred from homology"/>
<comment type="caution">
    <text evidence="11">The sequence shown here is derived from an EMBL/GenBank/DDBJ whole genome shotgun (WGS) entry which is preliminary data.</text>
</comment>
<evidence type="ECO:0000256" key="2">
    <source>
        <dbReference type="ARBA" id="ARBA00009165"/>
    </source>
</evidence>
<feature type="transmembrane region" description="Helical" evidence="10">
    <location>
        <begin position="6"/>
        <end position="22"/>
    </location>
</feature>
<dbReference type="Proteomes" id="UP000230055">
    <property type="component" value="Unassembled WGS sequence"/>
</dbReference>
<evidence type="ECO:0000313" key="12">
    <source>
        <dbReference type="Proteomes" id="UP000230055"/>
    </source>
</evidence>
<dbReference type="InterPro" id="IPR026898">
    <property type="entry name" value="PrsW"/>
</dbReference>
<dbReference type="GO" id="GO:0005886">
    <property type="term" value="C:plasma membrane"/>
    <property type="evidence" value="ECO:0007669"/>
    <property type="project" value="UniProtKB-SubCell"/>
</dbReference>
<evidence type="ECO:0000256" key="3">
    <source>
        <dbReference type="ARBA" id="ARBA00018997"/>
    </source>
</evidence>
<keyword evidence="7" id="KW-0378">Hydrolase</keyword>
<keyword evidence="5" id="KW-0645">Protease</keyword>
<evidence type="ECO:0000256" key="8">
    <source>
        <dbReference type="ARBA" id="ARBA00022989"/>
    </source>
</evidence>
<keyword evidence="8 10" id="KW-1133">Transmembrane helix</keyword>